<sequence length="102" mass="10445">MNTGGTNDPAPEAREVSTEDRGPAPEERELSTGPAVLVTVLAAFCGGLVMLLVLHGLGWTAPGLGWLVAKGAVKIGVGGTVGLVAALGWLRARRADRRMDAA</sequence>
<evidence type="ECO:0000256" key="2">
    <source>
        <dbReference type="SAM" id="Phobius"/>
    </source>
</evidence>
<gene>
    <name evidence="3" type="ORF">OHA16_03580</name>
</gene>
<name>A0ABZ1TT70_9ACTN</name>
<keyword evidence="2" id="KW-0472">Membrane</keyword>
<proteinExistence type="predicted"/>
<dbReference type="EMBL" id="CP108110">
    <property type="protein sequence ID" value="WUQ82143.1"/>
    <property type="molecule type" value="Genomic_DNA"/>
</dbReference>
<dbReference type="Proteomes" id="UP001432222">
    <property type="component" value="Chromosome"/>
</dbReference>
<keyword evidence="2" id="KW-1133">Transmembrane helix</keyword>
<accession>A0ABZ1TT70</accession>
<feature type="transmembrane region" description="Helical" evidence="2">
    <location>
        <begin position="35"/>
        <end position="59"/>
    </location>
</feature>
<feature type="region of interest" description="Disordered" evidence="1">
    <location>
        <begin position="1"/>
        <end position="30"/>
    </location>
</feature>
<dbReference type="RefSeq" id="WP_328953209.1">
    <property type="nucleotide sequence ID" value="NZ_CP108110.1"/>
</dbReference>
<feature type="transmembrane region" description="Helical" evidence="2">
    <location>
        <begin position="71"/>
        <end position="90"/>
    </location>
</feature>
<evidence type="ECO:0000313" key="3">
    <source>
        <dbReference type="EMBL" id="WUQ82143.1"/>
    </source>
</evidence>
<reference evidence="3" key="1">
    <citation type="submission" date="2022-10" db="EMBL/GenBank/DDBJ databases">
        <title>The complete genomes of actinobacterial strains from the NBC collection.</title>
        <authorList>
            <person name="Joergensen T.S."/>
            <person name="Alvarez Arevalo M."/>
            <person name="Sterndorff E.B."/>
            <person name="Faurdal D."/>
            <person name="Vuksanovic O."/>
            <person name="Mourched A.-S."/>
            <person name="Charusanti P."/>
            <person name="Shaw S."/>
            <person name="Blin K."/>
            <person name="Weber T."/>
        </authorList>
    </citation>
    <scope>NUCLEOTIDE SEQUENCE</scope>
    <source>
        <strain evidence="3">NBC_00222</strain>
    </source>
</reference>
<evidence type="ECO:0000313" key="4">
    <source>
        <dbReference type="Proteomes" id="UP001432222"/>
    </source>
</evidence>
<protein>
    <submittedName>
        <fullName evidence="3">Uncharacterized protein</fullName>
    </submittedName>
</protein>
<keyword evidence="2" id="KW-0812">Transmembrane</keyword>
<feature type="compositionally biased region" description="Basic and acidic residues" evidence="1">
    <location>
        <begin position="11"/>
        <end position="30"/>
    </location>
</feature>
<evidence type="ECO:0000256" key="1">
    <source>
        <dbReference type="SAM" id="MobiDB-lite"/>
    </source>
</evidence>
<organism evidence="3 4">
    <name type="scientific">Kitasatospora purpeofusca</name>
    <dbReference type="NCBI Taxonomy" id="67352"/>
    <lineage>
        <taxon>Bacteria</taxon>
        <taxon>Bacillati</taxon>
        <taxon>Actinomycetota</taxon>
        <taxon>Actinomycetes</taxon>
        <taxon>Kitasatosporales</taxon>
        <taxon>Streptomycetaceae</taxon>
        <taxon>Kitasatospora</taxon>
    </lineage>
</organism>
<keyword evidence="4" id="KW-1185">Reference proteome</keyword>